<keyword evidence="2" id="KW-1185">Reference proteome</keyword>
<name>A0AAD4Y059_OVIAM</name>
<proteinExistence type="predicted"/>
<organism evidence="1 2">
    <name type="scientific">Ovis ammon polii</name>
    <dbReference type="NCBI Taxonomy" id="230172"/>
    <lineage>
        <taxon>Eukaryota</taxon>
        <taxon>Metazoa</taxon>
        <taxon>Chordata</taxon>
        <taxon>Craniata</taxon>
        <taxon>Vertebrata</taxon>
        <taxon>Euteleostomi</taxon>
        <taxon>Mammalia</taxon>
        <taxon>Eutheria</taxon>
        <taxon>Laurasiatheria</taxon>
        <taxon>Artiodactyla</taxon>
        <taxon>Ruminantia</taxon>
        <taxon>Pecora</taxon>
        <taxon>Bovidae</taxon>
        <taxon>Caprinae</taxon>
        <taxon>Ovis</taxon>
    </lineage>
</organism>
<comment type="caution">
    <text evidence="1">The sequence shown here is derived from an EMBL/GenBank/DDBJ whole genome shotgun (WGS) entry which is preliminary data.</text>
</comment>
<dbReference type="EMBL" id="JAKZEL010000021">
    <property type="protein sequence ID" value="KAI4532765.1"/>
    <property type="molecule type" value="Genomic_DNA"/>
</dbReference>
<accession>A0AAD4Y059</accession>
<dbReference type="AlphaFoldDB" id="A0AAD4Y059"/>
<dbReference type="Proteomes" id="UP001214576">
    <property type="component" value="Unassembled WGS sequence"/>
</dbReference>
<sequence length="152" mass="17591">MSAEIWGSLVPIWTTTALVQELAEMIIVRNQSEVLIKCHVYYHCQHQFPKRFLDRSLDLCGPCTHTQTFPLLFNLTSKGERKYFKNEDADISVIVDGVKCEAMHLSRILPAHGETTCNHIFKDLLNFSYLRMSGYCDSENYRKTILINMQKS</sequence>
<reference evidence="1" key="1">
    <citation type="submission" date="2022-03" db="EMBL/GenBank/DDBJ databases">
        <title>Genomic analyses of argali, domestic sheep and their hybrids provide insights into chromosomal evolution, heterosis and genetic basis of agronomic traits.</title>
        <authorList>
            <person name="Li M."/>
        </authorList>
    </citation>
    <scope>NUCLEOTIDE SEQUENCE</scope>
    <source>
        <strain evidence="1">CAU-MHL-2022a</strain>
        <tissue evidence="1">Skin</tissue>
    </source>
</reference>
<evidence type="ECO:0000313" key="1">
    <source>
        <dbReference type="EMBL" id="KAI4532765.1"/>
    </source>
</evidence>
<protein>
    <submittedName>
        <fullName evidence="1">Uncharacterized protein</fullName>
    </submittedName>
</protein>
<gene>
    <name evidence="1" type="ORF">MG293_017173</name>
</gene>
<evidence type="ECO:0000313" key="2">
    <source>
        <dbReference type="Proteomes" id="UP001214576"/>
    </source>
</evidence>